<proteinExistence type="predicted"/>
<dbReference type="Proteomes" id="UP001370758">
    <property type="component" value="Unassembled WGS sequence"/>
</dbReference>
<sequence>MYPSVQSAQSTYGHLDPDYVCALPALETLPDPTAAPAPSTQTGPSPGNANDPKSPPDLGSFPASPTSPNPSPNPDNPKRVADTTKPGGLLSHIGEWSKPFFAGGNREPLVPQPPTDWFLLVADPTPSTPHTARISTTKT</sequence>
<feature type="compositionally biased region" description="Pro residues" evidence="1">
    <location>
        <begin position="65"/>
        <end position="75"/>
    </location>
</feature>
<accession>A0AAV9WBA2</accession>
<dbReference type="AlphaFoldDB" id="A0AAV9WBA2"/>
<evidence type="ECO:0000313" key="2">
    <source>
        <dbReference type="EMBL" id="KAK6502843.1"/>
    </source>
</evidence>
<dbReference type="EMBL" id="JAVHJL010000005">
    <property type="protein sequence ID" value="KAK6502843.1"/>
    <property type="molecule type" value="Genomic_DNA"/>
</dbReference>
<keyword evidence="3" id="KW-1185">Reference proteome</keyword>
<evidence type="ECO:0000256" key="1">
    <source>
        <dbReference type="SAM" id="MobiDB-lite"/>
    </source>
</evidence>
<name>A0AAV9WBA2_9PEZI</name>
<gene>
    <name evidence="2" type="ORF">TWF481_007885</name>
</gene>
<protein>
    <submittedName>
        <fullName evidence="2">Uncharacterized protein</fullName>
    </submittedName>
</protein>
<feature type="region of interest" description="Disordered" evidence="1">
    <location>
        <begin position="29"/>
        <end position="92"/>
    </location>
</feature>
<evidence type="ECO:0000313" key="3">
    <source>
        <dbReference type="Proteomes" id="UP001370758"/>
    </source>
</evidence>
<comment type="caution">
    <text evidence="2">The sequence shown here is derived from an EMBL/GenBank/DDBJ whole genome shotgun (WGS) entry which is preliminary data.</text>
</comment>
<reference evidence="2 3" key="1">
    <citation type="submission" date="2023-08" db="EMBL/GenBank/DDBJ databases">
        <authorList>
            <person name="Palmer J.M."/>
        </authorList>
    </citation>
    <scope>NUCLEOTIDE SEQUENCE [LARGE SCALE GENOMIC DNA]</scope>
    <source>
        <strain evidence="2 3">TWF481</strain>
    </source>
</reference>
<feature type="compositionally biased region" description="Polar residues" evidence="1">
    <location>
        <begin position="38"/>
        <end position="48"/>
    </location>
</feature>
<organism evidence="2 3">
    <name type="scientific">Arthrobotrys musiformis</name>
    <dbReference type="NCBI Taxonomy" id="47236"/>
    <lineage>
        <taxon>Eukaryota</taxon>
        <taxon>Fungi</taxon>
        <taxon>Dikarya</taxon>
        <taxon>Ascomycota</taxon>
        <taxon>Pezizomycotina</taxon>
        <taxon>Orbiliomycetes</taxon>
        <taxon>Orbiliales</taxon>
        <taxon>Orbiliaceae</taxon>
        <taxon>Arthrobotrys</taxon>
    </lineage>
</organism>